<dbReference type="EMBL" id="MT143283">
    <property type="protein sequence ID" value="QJA95070.1"/>
    <property type="molecule type" value="Genomic_DNA"/>
</dbReference>
<keyword evidence="1" id="KW-0472">Membrane</keyword>
<dbReference type="AlphaFoldDB" id="A0A6M3LJM7"/>
<evidence type="ECO:0000313" key="2">
    <source>
        <dbReference type="EMBL" id="QJA95070.1"/>
    </source>
</evidence>
<proteinExistence type="predicted"/>
<evidence type="ECO:0000256" key="1">
    <source>
        <dbReference type="SAM" id="Phobius"/>
    </source>
</evidence>
<keyword evidence="1" id="KW-1133">Transmembrane helix</keyword>
<protein>
    <submittedName>
        <fullName evidence="2">Uncharacterized protein</fullName>
    </submittedName>
</protein>
<accession>A0A6M3LJM7</accession>
<organism evidence="2">
    <name type="scientific">viral metagenome</name>
    <dbReference type="NCBI Taxonomy" id="1070528"/>
    <lineage>
        <taxon>unclassified sequences</taxon>
        <taxon>metagenomes</taxon>
        <taxon>organismal metagenomes</taxon>
    </lineage>
</organism>
<reference evidence="2" key="1">
    <citation type="submission" date="2020-03" db="EMBL/GenBank/DDBJ databases">
        <title>The deep terrestrial virosphere.</title>
        <authorList>
            <person name="Holmfeldt K."/>
            <person name="Nilsson E."/>
            <person name="Simone D."/>
            <person name="Lopez-Fernandez M."/>
            <person name="Wu X."/>
            <person name="de Brujin I."/>
            <person name="Lundin D."/>
            <person name="Andersson A."/>
            <person name="Bertilsson S."/>
            <person name="Dopson M."/>
        </authorList>
    </citation>
    <scope>NUCLEOTIDE SEQUENCE</scope>
    <source>
        <strain evidence="2">MM415B03669</strain>
    </source>
</reference>
<name>A0A6M3LJM7_9ZZZZ</name>
<feature type="transmembrane region" description="Helical" evidence="1">
    <location>
        <begin position="24"/>
        <end position="45"/>
    </location>
</feature>
<gene>
    <name evidence="2" type="ORF">MM415B03669_0007</name>
</gene>
<keyword evidence="1" id="KW-0812">Transmembrane</keyword>
<sequence>MDTLDNYREDVDMGTEMETEKDNFAVGILKIIVLGIVIGVTGYWASFVTQGAQRANINEAIINQISKNIETFRLETRTDMAHILHKLDAIQDKGLAKP</sequence>